<evidence type="ECO:0000313" key="3">
    <source>
        <dbReference type="Proteomes" id="UP000501452"/>
    </source>
</evidence>
<feature type="transmembrane region" description="Helical" evidence="1">
    <location>
        <begin position="68"/>
        <end position="90"/>
    </location>
</feature>
<dbReference type="AlphaFoldDB" id="A0A6G8Q5I7"/>
<accession>A0A6G8Q5I7</accession>
<evidence type="ECO:0000313" key="2">
    <source>
        <dbReference type="EMBL" id="QIN81720.1"/>
    </source>
</evidence>
<keyword evidence="1" id="KW-0472">Membrane</keyword>
<keyword evidence="3" id="KW-1185">Reference proteome</keyword>
<dbReference type="Proteomes" id="UP000501452">
    <property type="component" value="Chromosome"/>
</dbReference>
<proteinExistence type="predicted"/>
<evidence type="ECO:0000256" key="1">
    <source>
        <dbReference type="SAM" id="Phobius"/>
    </source>
</evidence>
<dbReference type="KEGG" id="rub:GBA63_03015"/>
<protein>
    <submittedName>
        <fullName evidence="2">Uncharacterized protein</fullName>
    </submittedName>
</protein>
<name>A0A6G8Q5I7_9ACTN</name>
<feature type="transmembrane region" description="Helical" evidence="1">
    <location>
        <begin position="43"/>
        <end position="62"/>
    </location>
</feature>
<dbReference type="EMBL" id="CP045119">
    <property type="protein sequence ID" value="QIN81720.1"/>
    <property type="molecule type" value="Genomic_DNA"/>
</dbReference>
<reference evidence="2 3" key="1">
    <citation type="submission" date="2019-10" db="EMBL/GenBank/DDBJ databases">
        <title>Rubrobacter sp nov SCSIO 52090 isolated from a deep-sea sediment in the South China Sea.</title>
        <authorList>
            <person name="Chen R.W."/>
        </authorList>
    </citation>
    <scope>NUCLEOTIDE SEQUENCE [LARGE SCALE GENOMIC DNA]</scope>
    <source>
        <strain evidence="2 3">SCSIO 52909</strain>
    </source>
</reference>
<dbReference type="RefSeq" id="WP_166173378.1">
    <property type="nucleotide sequence ID" value="NZ_CP045119.1"/>
</dbReference>
<organism evidence="2 3">
    <name type="scientific">Rubrobacter tropicus</name>
    <dbReference type="NCBI Taxonomy" id="2653851"/>
    <lineage>
        <taxon>Bacteria</taxon>
        <taxon>Bacillati</taxon>
        <taxon>Actinomycetota</taxon>
        <taxon>Rubrobacteria</taxon>
        <taxon>Rubrobacterales</taxon>
        <taxon>Rubrobacteraceae</taxon>
        <taxon>Rubrobacter</taxon>
    </lineage>
</organism>
<sequence length="175" mass="19659">MEQRPDRELEKRRTRHARRSSDADEFWDGIGVDVEGMSPRAQVITSLAVLIPVLLGAASVLFLFTNFWWLVFVFGWTVFPGFSLLLRGIAGLSDSEGRKEIPGGSKERELLSVLREHEEISPTRAAMETSLTVEEADNMLKELAAKGHLDVRVRGGGIFYGLWKGESDRELEEGR</sequence>
<gene>
    <name evidence="2" type="ORF">GBA63_03015</name>
</gene>
<keyword evidence="1" id="KW-1133">Transmembrane helix</keyword>
<keyword evidence="1" id="KW-0812">Transmembrane</keyword>